<dbReference type="InterPro" id="IPR006674">
    <property type="entry name" value="HD_domain"/>
</dbReference>
<accession>A0ABR6W6P4</accession>
<gene>
    <name evidence="2" type="ORF">FH603_2771</name>
</gene>
<evidence type="ECO:0000313" key="3">
    <source>
        <dbReference type="Proteomes" id="UP000700732"/>
    </source>
</evidence>
<dbReference type="Gene3D" id="1.10.3210.10">
    <property type="entry name" value="Hypothetical protein af1432"/>
    <property type="match status" value="1"/>
</dbReference>
<dbReference type="RefSeq" id="WP_186738047.1">
    <property type="nucleotide sequence ID" value="NZ_VFIA01000015.1"/>
</dbReference>
<proteinExistence type="predicted"/>
<name>A0ABR6W6P4_9BACT</name>
<dbReference type="InterPro" id="IPR050135">
    <property type="entry name" value="dGTPase-like"/>
</dbReference>
<comment type="caution">
    <text evidence="2">The sequence shown here is derived from an EMBL/GenBank/DDBJ whole genome shotgun (WGS) entry which is preliminary data.</text>
</comment>
<evidence type="ECO:0000313" key="2">
    <source>
        <dbReference type="EMBL" id="MBC3792261.1"/>
    </source>
</evidence>
<reference evidence="2 3" key="1">
    <citation type="submission" date="2019-06" db="EMBL/GenBank/DDBJ databases">
        <title>Spirosoma utsteinense sp. nov. isolated from Antarctic ice-free soils.</title>
        <authorList>
            <person name="Tahon G."/>
        </authorList>
    </citation>
    <scope>NUCLEOTIDE SEQUENCE [LARGE SCALE GENOMIC DNA]</scope>
    <source>
        <strain evidence="2 3">LMG 31447</strain>
    </source>
</reference>
<organism evidence="2 3">
    <name type="scientific">Spirosoma utsteinense</name>
    <dbReference type="NCBI Taxonomy" id="2585773"/>
    <lineage>
        <taxon>Bacteria</taxon>
        <taxon>Pseudomonadati</taxon>
        <taxon>Bacteroidota</taxon>
        <taxon>Cytophagia</taxon>
        <taxon>Cytophagales</taxon>
        <taxon>Cytophagaceae</taxon>
        <taxon>Spirosoma</taxon>
    </lineage>
</organism>
<dbReference type="Pfam" id="PF01966">
    <property type="entry name" value="HD"/>
    <property type="match status" value="1"/>
</dbReference>
<dbReference type="PANTHER" id="PTHR11373:SF4">
    <property type="entry name" value="DEOXYNUCLEOSIDE TRIPHOSPHATE TRIPHOSPHOHYDROLASE SAMHD1"/>
    <property type="match status" value="1"/>
</dbReference>
<feature type="domain" description="HD/PDEase" evidence="1">
    <location>
        <begin position="52"/>
        <end position="178"/>
    </location>
</feature>
<evidence type="ECO:0000259" key="1">
    <source>
        <dbReference type="SMART" id="SM00471"/>
    </source>
</evidence>
<dbReference type="CDD" id="cd00077">
    <property type="entry name" value="HDc"/>
    <property type="match status" value="1"/>
</dbReference>
<sequence>MKTVYYPHSLRDSVHGNIRLTDEEFAIINHSLFFRLHHIRQNSLLYFIFPCASHTRFEHSLGVVHIVDMIYESLLRNSQRAVEKDAISTKENSLKNVGKAVPFHELDQKIIDDLLRIARIAALVHDVGHGPFSHTFDKFAPLCKQIAKIIREDPKLNQIIQLADLLDGSSKLKVEHEQMSCVLFAIIWDEILGSVTKKDGNYFEHDKLPLIVAAVILGQPSLCPNADLILNQIDDDVFLMYGKQLNAMTLPESANKSSTIA</sequence>
<keyword evidence="3" id="KW-1185">Reference proteome</keyword>
<dbReference type="SMART" id="SM00471">
    <property type="entry name" value="HDc"/>
    <property type="match status" value="1"/>
</dbReference>
<dbReference type="SUPFAM" id="SSF109604">
    <property type="entry name" value="HD-domain/PDEase-like"/>
    <property type="match status" value="1"/>
</dbReference>
<dbReference type="Proteomes" id="UP000700732">
    <property type="component" value="Unassembled WGS sequence"/>
</dbReference>
<dbReference type="EMBL" id="VFIA01000015">
    <property type="protein sequence ID" value="MBC3792261.1"/>
    <property type="molecule type" value="Genomic_DNA"/>
</dbReference>
<dbReference type="PANTHER" id="PTHR11373">
    <property type="entry name" value="DEOXYNUCLEOSIDE TRIPHOSPHATE TRIPHOSPHOHYDROLASE"/>
    <property type="match status" value="1"/>
</dbReference>
<dbReference type="InterPro" id="IPR003607">
    <property type="entry name" value="HD/PDEase_dom"/>
</dbReference>
<protein>
    <submittedName>
        <fullName evidence="2">HD superfamily phosphohydrolase</fullName>
    </submittedName>
</protein>